<reference evidence="2" key="1">
    <citation type="submission" date="2016-10" db="EMBL/GenBank/DDBJ databases">
        <title>Sequence of Gallionella enrichment culture.</title>
        <authorList>
            <person name="Poehlein A."/>
            <person name="Muehling M."/>
            <person name="Daniel R."/>
        </authorList>
    </citation>
    <scope>NUCLEOTIDE SEQUENCE</scope>
</reference>
<dbReference type="AlphaFoldDB" id="A0A1J5TGC2"/>
<proteinExistence type="predicted"/>
<name>A0A1J5TGC2_9ZZZZ</name>
<sequence>MACLSLAAALWVPLLARGDEVPASPPEMVGPPPELAGPPKPPADQEDTENMLDTPRNYLSGQLVGLVGGVDHFFGDDRHYQETNDSTFLLNVNQVAGYDPQQQSMLSFMANVHLPIAERKLHLLVETNPDKNAVVDPTQILQQPQQPNQPAAQQQSLGAALRFMQQQAEHWHVSADGGLKFQGLGTTPFARARGSWEGSPLDQWHAKLAETTFWFNTIGAGETTQLDIEHTVSESVLFRATSVANWLKNTQNFDLRQDFSVFDTLDERTAVMYQASAIGVSQPITQVVDYVVLMQYRYRLHRKWMFLDVSPQLHFPREREFRLSPELALRLEIMFDEVK</sequence>
<comment type="caution">
    <text evidence="2">The sequence shown here is derived from an EMBL/GenBank/DDBJ whole genome shotgun (WGS) entry which is preliminary data.</text>
</comment>
<accession>A0A1J5TGC2</accession>
<dbReference type="EMBL" id="MLJW01000001">
    <property type="protein sequence ID" value="OIR20002.1"/>
    <property type="molecule type" value="Genomic_DNA"/>
</dbReference>
<evidence type="ECO:0000256" key="1">
    <source>
        <dbReference type="SAM" id="MobiDB-lite"/>
    </source>
</evidence>
<gene>
    <name evidence="2" type="ORF">GALL_08890</name>
</gene>
<organism evidence="2">
    <name type="scientific">mine drainage metagenome</name>
    <dbReference type="NCBI Taxonomy" id="410659"/>
    <lineage>
        <taxon>unclassified sequences</taxon>
        <taxon>metagenomes</taxon>
        <taxon>ecological metagenomes</taxon>
    </lineage>
</organism>
<protein>
    <submittedName>
        <fullName evidence="2">Uncharacterized protein</fullName>
    </submittedName>
</protein>
<feature type="region of interest" description="Disordered" evidence="1">
    <location>
        <begin position="23"/>
        <end position="52"/>
    </location>
</feature>
<evidence type="ECO:0000313" key="2">
    <source>
        <dbReference type="EMBL" id="OIR20002.1"/>
    </source>
</evidence>
<feature type="compositionally biased region" description="Pro residues" evidence="1">
    <location>
        <begin position="23"/>
        <end position="42"/>
    </location>
</feature>